<protein>
    <recommendedName>
        <fullName evidence="1">DUF6883 domain-containing protein</fullName>
    </recommendedName>
</protein>
<accession>A0A0G0LQ43</accession>
<dbReference type="STRING" id="1618573.UT19_C0005G0043"/>
<dbReference type="Pfam" id="PF21814">
    <property type="entry name" value="DUF6883"/>
    <property type="match status" value="1"/>
</dbReference>
<dbReference type="EMBL" id="LBVW01000005">
    <property type="protein sequence ID" value="KKQ94028.1"/>
    <property type="molecule type" value="Genomic_DNA"/>
</dbReference>
<evidence type="ECO:0000313" key="2">
    <source>
        <dbReference type="EMBL" id="KKQ94028.1"/>
    </source>
</evidence>
<evidence type="ECO:0000313" key="3">
    <source>
        <dbReference type="Proteomes" id="UP000034932"/>
    </source>
</evidence>
<dbReference type="InterPro" id="IPR049250">
    <property type="entry name" value="DUF6883"/>
</dbReference>
<sequence>MYYVVGMKLPNGEVALVSTKKIKNYLLSIEHPVGKLKAKFFNTTGFSQKDAKKLEQLLLKIAAENELTEITSSEYGKKYIIEGTIKSSKGKSVRIQTIWIVETGKTRPRFITAYPV</sequence>
<organism evidence="2 3">
    <name type="scientific">Candidatus Woesebacteria bacterium GW2011_GWB1_39_10b</name>
    <dbReference type="NCBI Taxonomy" id="1618573"/>
    <lineage>
        <taxon>Bacteria</taxon>
        <taxon>Candidatus Woeseibacteriota</taxon>
    </lineage>
</organism>
<dbReference type="Proteomes" id="UP000034932">
    <property type="component" value="Unassembled WGS sequence"/>
</dbReference>
<feature type="domain" description="DUF6883" evidence="1">
    <location>
        <begin position="8"/>
        <end position="115"/>
    </location>
</feature>
<comment type="caution">
    <text evidence="2">The sequence shown here is derived from an EMBL/GenBank/DDBJ whole genome shotgun (WGS) entry which is preliminary data.</text>
</comment>
<gene>
    <name evidence="2" type="ORF">UT19_C0005G0043</name>
</gene>
<proteinExistence type="predicted"/>
<dbReference type="AlphaFoldDB" id="A0A0G0LQ43"/>
<name>A0A0G0LQ43_9BACT</name>
<reference evidence="2 3" key="1">
    <citation type="journal article" date="2015" name="Nature">
        <title>rRNA introns, odd ribosomes, and small enigmatic genomes across a large radiation of phyla.</title>
        <authorList>
            <person name="Brown C.T."/>
            <person name="Hug L.A."/>
            <person name="Thomas B.C."/>
            <person name="Sharon I."/>
            <person name="Castelle C.J."/>
            <person name="Singh A."/>
            <person name="Wilkins M.J."/>
            <person name="Williams K.H."/>
            <person name="Banfield J.F."/>
        </authorList>
    </citation>
    <scope>NUCLEOTIDE SEQUENCE [LARGE SCALE GENOMIC DNA]</scope>
</reference>
<evidence type="ECO:0000259" key="1">
    <source>
        <dbReference type="Pfam" id="PF21814"/>
    </source>
</evidence>